<keyword evidence="1" id="KW-0732">Signal</keyword>
<sequence length="231" mass="24547">MWDPHVILPPLLPPLLSLSLPYLSFSGLRSGSGSGGRWGRGGGERWRRGATAAAVGSGEVAAVDEHLGEGHVAALGEERGELQEEGRVHGEVPLVDGGAEPPQDGAHGVVVLVGPTERHVVEQHPRPLAITRLAPDGGRRLRLLPCGLEVVEDAQRARGDADAVEDVRRRQGEGGQRGMRVIEEVECPDAVLNDADVNDTIVWTGGTLDLPLSWRSNTDAAPRQVPSPAER</sequence>
<evidence type="ECO:0000256" key="1">
    <source>
        <dbReference type="SAM" id="SignalP"/>
    </source>
</evidence>
<dbReference type="Proteomes" id="UP000000763">
    <property type="component" value="Chromosome 2"/>
</dbReference>
<reference evidence="3" key="1">
    <citation type="journal article" date="2005" name="Nature">
        <title>The map-based sequence of the rice genome.</title>
        <authorList>
            <consortium name="International rice genome sequencing project (IRGSP)"/>
            <person name="Matsumoto T."/>
            <person name="Wu J."/>
            <person name="Kanamori H."/>
            <person name="Katayose Y."/>
            <person name="Fujisawa M."/>
            <person name="Namiki N."/>
            <person name="Mizuno H."/>
            <person name="Yamamoto K."/>
            <person name="Antonio B.A."/>
            <person name="Baba T."/>
            <person name="Sakata K."/>
            <person name="Nagamura Y."/>
            <person name="Aoki H."/>
            <person name="Arikawa K."/>
            <person name="Arita K."/>
            <person name="Bito T."/>
            <person name="Chiden Y."/>
            <person name="Fujitsuka N."/>
            <person name="Fukunaka R."/>
            <person name="Hamada M."/>
            <person name="Harada C."/>
            <person name="Hayashi A."/>
            <person name="Hijishita S."/>
            <person name="Honda M."/>
            <person name="Hosokawa S."/>
            <person name="Ichikawa Y."/>
            <person name="Idonuma A."/>
            <person name="Iijima M."/>
            <person name="Ikeda M."/>
            <person name="Ikeno M."/>
            <person name="Ito K."/>
            <person name="Ito S."/>
            <person name="Ito T."/>
            <person name="Ito Y."/>
            <person name="Ito Y."/>
            <person name="Iwabuchi A."/>
            <person name="Kamiya K."/>
            <person name="Karasawa W."/>
            <person name="Kurita K."/>
            <person name="Katagiri S."/>
            <person name="Kikuta A."/>
            <person name="Kobayashi H."/>
            <person name="Kobayashi N."/>
            <person name="Machita K."/>
            <person name="Maehara T."/>
            <person name="Masukawa M."/>
            <person name="Mizubayashi T."/>
            <person name="Mukai Y."/>
            <person name="Nagasaki H."/>
            <person name="Nagata Y."/>
            <person name="Naito S."/>
            <person name="Nakashima M."/>
            <person name="Nakama Y."/>
            <person name="Nakamichi Y."/>
            <person name="Nakamura M."/>
            <person name="Meguro A."/>
            <person name="Negishi M."/>
            <person name="Ohta I."/>
            <person name="Ohta T."/>
            <person name="Okamoto M."/>
            <person name="Ono N."/>
            <person name="Saji S."/>
            <person name="Sakaguchi M."/>
            <person name="Sakai K."/>
            <person name="Shibata M."/>
            <person name="Shimokawa T."/>
            <person name="Song J."/>
            <person name="Takazaki Y."/>
            <person name="Terasawa K."/>
            <person name="Tsugane M."/>
            <person name="Tsuji K."/>
            <person name="Ueda S."/>
            <person name="Waki K."/>
            <person name="Yamagata H."/>
            <person name="Yamamoto M."/>
            <person name="Yamamoto S."/>
            <person name="Yamane H."/>
            <person name="Yoshiki S."/>
            <person name="Yoshihara R."/>
            <person name="Yukawa K."/>
            <person name="Zhong H."/>
            <person name="Yano M."/>
            <person name="Yuan Q."/>
            <person name="Ouyang S."/>
            <person name="Liu J."/>
            <person name="Jones K.M."/>
            <person name="Gansberger K."/>
            <person name="Moffat K."/>
            <person name="Hill J."/>
            <person name="Bera J."/>
            <person name="Fadrosh D."/>
            <person name="Jin S."/>
            <person name="Johri S."/>
            <person name="Kim M."/>
            <person name="Overton L."/>
            <person name="Reardon M."/>
            <person name="Tsitrin T."/>
            <person name="Vuong H."/>
            <person name="Weaver B."/>
            <person name="Ciecko A."/>
            <person name="Tallon L."/>
            <person name="Jackson J."/>
            <person name="Pai G."/>
            <person name="Aken S.V."/>
            <person name="Utterback T."/>
            <person name="Reidmuller S."/>
            <person name="Feldblyum T."/>
            <person name="Hsiao J."/>
            <person name="Zismann V."/>
            <person name="Iobst S."/>
            <person name="de Vazeille A.R."/>
            <person name="Buell C.R."/>
            <person name="Ying K."/>
            <person name="Li Y."/>
            <person name="Lu T."/>
            <person name="Huang Y."/>
            <person name="Zhao Q."/>
            <person name="Feng Q."/>
            <person name="Zhang L."/>
            <person name="Zhu J."/>
            <person name="Weng Q."/>
            <person name="Mu J."/>
            <person name="Lu Y."/>
            <person name="Fan D."/>
            <person name="Liu Y."/>
            <person name="Guan J."/>
            <person name="Zhang Y."/>
            <person name="Yu S."/>
            <person name="Liu X."/>
            <person name="Zhang Y."/>
            <person name="Hong G."/>
            <person name="Han B."/>
            <person name="Choisne N."/>
            <person name="Demange N."/>
            <person name="Orjeda G."/>
            <person name="Samain S."/>
            <person name="Cattolico L."/>
            <person name="Pelletier E."/>
            <person name="Couloux A."/>
            <person name="Segurens B."/>
            <person name="Wincker P."/>
            <person name="D'Hont A."/>
            <person name="Scarpelli C."/>
            <person name="Weissenbach J."/>
            <person name="Salanoubat M."/>
            <person name="Quetier F."/>
            <person name="Yu Y."/>
            <person name="Kim H.R."/>
            <person name="Rambo T."/>
            <person name="Currie J."/>
            <person name="Collura K."/>
            <person name="Luo M."/>
            <person name="Yang T."/>
            <person name="Ammiraju J.S.S."/>
            <person name="Engler F."/>
            <person name="Soderlund C."/>
            <person name="Wing R.A."/>
            <person name="Palmer L.E."/>
            <person name="de la Bastide M."/>
            <person name="Spiegel L."/>
            <person name="Nascimento L."/>
            <person name="Zutavern T."/>
            <person name="O'Shaughnessy A."/>
            <person name="Dike S."/>
            <person name="Dedhia N."/>
            <person name="Preston R."/>
            <person name="Balija V."/>
            <person name="McCombie W.R."/>
            <person name="Chow T."/>
            <person name="Chen H."/>
            <person name="Chung M."/>
            <person name="Chen C."/>
            <person name="Shaw J."/>
            <person name="Wu H."/>
            <person name="Hsiao K."/>
            <person name="Chao Y."/>
            <person name="Chu M."/>
            <person name="Cheng C."/>
            <person name="Hour A."/>
            <person name="Lee P."/>
            <person name="Lin S."/>
            <person name="Lin Y."/>
            <person name="Liou J."/>
            <person name="Liu S."/>
            <person name="Hsing Y."/>
            <person name="Raghuvanshi S."/>
            <person name="Mohanty A."/>
            <person name="Bharti A.K."/>
            <person name="Gaur A."/>
            <person name="Gupta V."/>
            <person name="Kumar D."/>
            <person name="Ravi V."/>
            <person name="Vij S."/>
            <person name="Kapur A."/>
            <person name="Khurana P."/>
            <person name="Khurana P."/>
            <person name="Khurana J.P."/>
            <person name="Tyagi A.K."/>
            <person name="Gaikwad K."/>
            <person name="Singh A."/>
            <person name="Dalal V."/>
            <person name="Srivastava S."/>
            <person name="Dixit A."/>
            <person name="Pal A.K."/>
            <person name="Ghazi I.A."/>
            <person name="Yadav M."/>
            <person name="Pandit A."/>
            <person name="Bhargava A."/>
            <person name="Sureshbabu K."/>
            <person name="Batra K."/>
            <person name="Sharma T.R."/>
            <person name="Mohapatra T."/>
            <person name="Singh N.K."/>
            <person name="Messing J."/>
            <person name="Nelson A.B."/>
            <person name="Fuks G."/>
            <person name="Kavchok S."/>
            <person name="Keizer G."/>
            <person name="Linton E."/>
            <person name="Llaca V."/>
            <person name="Song R."/>
            <person name="Tanyolac B."/>
            <person name="Young S."/>
            <person name="Ho-Il K."/>
            <person name="Hahn J.H."/>
            <person name="Sangsakoo G."/>
            <person name="Vanavichit A."/>
            <person name="de Mattos Luiz.A.T."/>
            <person name="Zimmer P.D."/>
            <person name="Malone G."/>
            <person name="Dellagostin O."/>
            <person name="de Oliveira A.C."/>
            <person name="Bevan M."/>
            <person name="Bancroft I."/>
            <person name="Minx P."/>
            <person name="Cordum H."/>
            <person name="Wilson R."/>
            <person name="Cheng Z."/>
            <person name="Jin W."/>
            <person name="Jiang J."/>
            <person name="Leong S.A."/>
            <person name="Iwama H."/>
            <person name="Gojobori T."/>
            <person name="Itoh T."/>
            <person name="Niimura Y."/>
            <person name="Fujii Y."/>
            <person name="Habara T."/>
            <person name="Sakai H."/>
            <person name="Sato Y."/>
            <person name="Wilson G."/>
            <person name="Kumar K."/>
            <person name="McCouch S."/>
            <person name="Juretic N."/>
            <person name="Hoen D."/>
            <person name="Wright S."/>
            <person name="Bruskiewich R."/>
            <person name="Bureau T."/>
            <person name="Miyao A."/>
            <person name="Hirochika H."/>
            <person name="Nishikawa T."/>
            <person name="Kadowaki K."/>
            <person name="Sugiura M."/>
            <person name="Burr B."/>
            <person name="Sasaki T."/>
        </authorList>
    </citation>
    <scope>NUCLEOTIDE SEQUENCE [LARGE SCALE GENOMIC DNA]</scope>
    <source>
        <strain evidence="3">cv. Nipponbare</strain>
    </source>
</reference>
<organism evidence="2 3">
    <name type="scientific">Oryza sativa subsp. japonica</name>
    <name type="common">Rice</name>
    <dbReference type="NCBI Taxonomy" id="39947"/>
    <lineage>
        <taxon>Eukaryota</taxon>
        <taxon>Viridiplantae</taxon>
        <taxon>Streptophyta</taxon>
        <taxon>Embryophyta</taxon>
        <taxon>Tracheophyta</taxon>
        <taxon>Spermatophyta</taxon>
        <taxon>Magnoliopsida</taxon>
        <taxon>Liliopsida</taxon>
        <taxon>Poales</taxon>
        <taxon>Poaceae</taxon>
        <taxon>BOP clade</taxon>
        <taxon>Oryzoideae</taxon>
        <taxon>Oryzeae</taxon>
        <taxon>Oryzinae</taxon>
        <taxon>Oryza</taxon>
        <taxon>Oryza sativa</taxon>
    </lineage>
</organism>
<dbReference type="AlphaFoldDB" id="Q6Z7S4"/>
<protein>
    <submittedName>
        <fullName evidence="2">Uncharacterized protein</fullName>
    </submittedName>
</protein>
<proteinExistence type="predicted"/>
<accession>Q6Z7S4</accession>
<reference evidence="3" key="2">
    <citation type="journal article" date="2008" name="Nucleic Acids Res.">
        <title>The rice annotation project database (RAP-DB): 2008 update.</title>
        <authorList>
            <consortium name="The rice annotation project (RAP)"/>
        </authorList>
    </citation>
    <scope>GENOME REANNOTATION</scope>
    <source>
        <strain evidence="3">cv. Nipponbare</strain>
    </source>
</reference>
<feature type="chain" id="PRO_5004282693" evidence="1">
    <location>
        <begin position="20"/>
        <end position="231"/>
    </location>
</feature>
<evidence type="ECO:0000313" key="3">
    <source>
        <dbReference type="Proteomes" id="UP000000763"/>
    </source>
</evidence>
<feature type="signal peptide" evidence="1">
    <location>
        <begin position="1"/>
        <end position="19"/>
    </location>
</feature>
<gene>
    <name evidence="2" type="primary">P0516G10.22</name>
</gene>
<evidence type="ECO:0000313" key="2">
    <source>
        <dbReference type="EMBL" id="BAD15764.1"/>
    </source>
</evidence>
<name>Q6Z7S4_ORYSJ</name>
<dbReference type="EMBL" id="AP004815">
    <property type="protein sequence ID" value="BAD15764.1"/>
    <property type="molecule type" value="Genomic_DNA"/>
</dbReference>